<name>A0A9N8EVD6_9STRA</name>
<dbReference type="AlphaFoldDB" id="A0A9N8EVD6"/>
<gene>
    <name evidence="2" type="ORF">SEMRO_2110_G314990.1</name>
</gene>
<comment type="caution">
    <text evidence="2">The sequence shown here is derived from an EMBL/GenBank/DDBJ whole genome shotgun (WGS) entry which is preliminary data.</text>
</comment>
<dbReference type="Proteomes" id="UP001153069">
    <property type="component" value="Unassembled WGS sequence"/>
</dbReference>
<feature type="region of interest" description="Disordered" evidence="1">
    <location>
        <begin position="209"/>
        <end position="237"/>
    </location>
</feature>
<keyword evidence="3" id="KW-1185">Reference proteome</keyword>
<protein>
    <submittedName>
        <fullName evidence="2">Uncharacterized protein</fullName>
    </submittedName>
</protein>
<feature type="compositionally biased region" description="Basic and acidic residues" evidence="1">
    <location>
        <begin position="222"/>
        <end position="231"/>
    </location>
</feature>
<dbReference type="OrthoDB" id="46377at2759"/>
<feature type="compositionally biased region" description="Basic and acidic residues" evidence="1">
    <location>
        <begin position="399"/>
        <end position="420"/>
    </location>
</feature>
<reference evidence="2" key="1">
    <citation type="submission" date="2020-06" db="EMBL/GenBank/DDBJ databases">
        <authorList>
            <consortium name="Plant Systems Biology data submission"/>
        </authorList>
    </citation>
    <scope>NUCLEOTIDE SEQUENCE</scope>
    <source>
        <strain evidence="2">D6</strain>
    </source>
</reference>
<accession>A0A9N8EVD6</accession>
<sequence>MPSSFQDRESVDPLLSRFNLEEEIVFDNQQPDSITTSGNNEPPIHQLLGTIGGLLDNADNALEDLHSNNPDLLGSAIVRTCQELADAVGHVAQELEQQSDGDRRALANACLQDTAAAVAIREEQIPNNQLMAHDLTANDIVSALDGVSYLLRDVEVGLRGIEKDEADEIADVALTLARLFVASLQSCHSSVVQQEEERQEERRRIEAERFELLEEDDTTNPAREEKTQESKTKKKQRMDRLRVLWPPLGPAVASACNWGKDEAIQRPILAVALGMTLWPAAVMTAFFGAPLVIADTVIQHGYNTFQDGPIVSNVEKSAAQLIQAGKLSLLCTKLVTRQSLRVVHRQLERQGGVVPVAQNLLGMAVDRALHPVETVSAVWDGVQWAVGMVQHHVLNHNNQDGERPDATPAVPDDRDWRDWQ</sequence>
<dbReference type="EMBL" id="CAICTM010002108">
    <property type="protein sequence ID" value="CAB9527946.1"/>
    <property type="molecule type" value="Genomic_DNA"/>
</dbReference>
<evidence type="ECO:0000256" key="1">
    <source>
        <dbReference type="SAM" id="MobiDB-lite"/>
    </source>
</evidence>
<feature type="region of interest" description="Disordered" evidence="1">
    <location>
        <begin position="396"/>
        <end position="420"/>
    </location>
</feature>
<organism evidence="2 3">
    <name type="scientific">Seminavis robusta</name>
    <dbReference type="NCBI Taxonomy" id="568900"/>
    <lineage>
        <taxon>Eukaryota</taxon>
        <taxon>Sar</taxon>
        <taxon>Stramenopiles</taxon>
        <taxon>Ochrophyta</taxon>
        <taxon>Bacillariophyta</taxon>
        <taxon>Bacillariophyceae</taxon>
        <taxon>Bacillariophycidae</taxon>
        <taxon>Naviculales</taxon>
        <taxon>Naviculaceae</taxon>
        <taxon>Seminavis</taxon>
    </lineage>
</organism>
<evidence type="ECO:0000313" key="2">
    <source>
        <dbReference type="EMBL" id="CAB9527946.1"/>
    </source>
</evidence>
<evidence type="ECO:0000313" key="3">
    <source>
        <dbReference type="Proteomes" id="UP001153069"/>
    </source>
</evidence>
<proteinExistence type="predicted"/>